<dbReference type="Gene3D" id="1.10.260.40">
    <property type="entry name" value="lambda repressor-like DNA-binding domains"/>
    <property type="match status" value="1"/>
</dbReference>
<proteinExistence type="predicted"/>
<dbReference type="Pfam" id="PF13560">
    <property type="entry name" value="HTH_31"/>
    <property type="match status" value="1"/>
</dbReference>
<dbReference type="Proteomes" id="UP000757435">
    <property type="component" value="Unassembled WGS sequence"/>
</dbReference>
<evidence type="ECO:0000313" key="2">
    <source>
        <dbReference type="EMBL" id="MBW4659288.1"/>
    </source>
</evidence>
<feature type="domain" description="HTH cro/C1-type" evidence="1">
    <location>
        <begin position="1"/>
        <end position="57"/>
    </location>
</feature>
<dbReference type="SUPFAM" id="SSF47413">
    <property type="entry name" value="lambda repressor-like DNA-binding domains"/>
    <property type="match status" value="1"/>
</dbReference>
<name>A0A951UP24_9CYAN</name>
<dbReference type="InterPro" id="IPR001387">
    <property type="entry name" value="Cro/C1-type_HTH"/>
</dbReference>
<gene>
    <name evidence="2" type="ORF">KME15_11480</name>
</gene>
<dbReference type="GO" id="GO:0003677">
    <property type="term" value="F:DNA binding"/>
    <property type="evidence" value="ECO:0007669"/>
    <property type="project" value="InterPro"/>
</dbReference>
<dbReference type="AlphaFoldDB" id="A0A951UP24"/>
<protein>
    <submittedName>
        <fullName evidence="2">Helix-turn-helix transcriptional regulator</fullName>
    </submittedName>
</protein>
<dbReference type="CDD" id="cd00093">
    <property type="entry name" value="HTH_XRE"/>
    <property type="match status" value="1"/>
</dbReference>
<reference evidence="2" key="1">
    <citation type="submission" date="2021-05" db="EMBL/GenBank/DDBJ databases">
        <authorList>
            <person name="Pietrasiak N."/>
            <person name="Ward R."/>
            <person name="Stajich J.E."/>
            <person name="Kurbessoian T."/>
        </authorList>
    </citation>
    <scope>NUCLEOTIDE SEQUENCE</scope>
    <source>
        <strain evidence="2">UHER 2000/2452</strain>
    </source>
</reference>
<dbReference type="EMBL" id="JAHHHD010000010">
    <property type="protein sequence ID" value="MBW4659288.1"/>
    <property type="molecule type" value="Genomic_DNA"/>
</dbReference>
<comment type="caution">
    <text evidence="2">The sequence shown here is derived from an EMBL/GenBank/DDBJ whole genome shotgun (WGS) entry which is preliminary data.</text>
</comment>
<accession>A0A951UP24</accession>
<reference evidence="2" key="2">
    <citation type="journal article" date="2022" name="Microbiol. Resour. Announc.">
        <title>Metagenome Sequencing to Explore Phylogenomics of Terrestrial Cyanobacteria.</title>
        <authorList>
            <person name="Ward R.D."/>
            <person name="Stajich J.E."/>
            <person name="Johansen J.R."/>
            <person name="Huntemann M."/>
            <person name="Clum A."/>
            <person name="Foster B."/>
            <person name="Foster B."/>
            <person name="Roux S."/>
            <person name="Palaniappan K."/>
            <person name="Varghese N."/>
            <person name="Mukherjee S."/>
            <person name="Reddy T.B.K."/>
            <person name="Daum C."/>
            <person name="Copeland A."/>
            <person name="Chen I.A."/>
            <person name="Ivanova N.N."/>
            <person name="Kyrpides N.C."/>
            <person name="Shapiro N."/>
            <person name="Eloe-Fadrosh E.A."/>
            <person name="Pietrasiak N."/>
        </authorList>
    </citation>
    <scope>NUCLEOTIDE SEQUENCE</scope>
    <source>
        <strain evidence="2">UHER 2000/2452</strain>
    </source>
</reference>
<evidence type="ECO:0000259" key="1">
    <source>
        <dbReference type="PROSITE" id="PS50943"/>
    </source>
</evidence>
<dbReference type="PROSITE" id="PS50943">
    <property type="entry name" value="HTH_CROC1"/>
    <property type="match status" value="1"/>
</dbReference>
<evidence type="ECO:0000313" key="3">
    <source>
        <dbReference type="Proteomes" id="UP000757435"/>
    </source>
</evidence>
<dbReference type="InterPro" id="IPR010982">
    <property type="entry name" value="Lambda_DNA-bd_dom_sf"/>
</dbReference>
<dbReference type="SMART" id="SM00530">
    <property type="entry name" value="HTH_XRE"/>
    <property type="match status" value="1"/>
</dbReference>
<sequence length="70" mass="8251">MKALRERTGLRTIDVAYELKCSESSVRNWEKGRTTPKMEVWQVFRLLEVYQCTREELEQAVRESIVESGT</sequence>
<organism evidence="2 3">
    <name type="scientific">Drouetiella hepatica Uher 2000/2452</name>
    <dbReference type="NCBI Taxonomy" id="904376"/>
    <lineage>
        <taxon>Bacteria</taxon>
        <taxon>Bacillati</taxon>
        <taxon>Cyanobacteriota</taxon>
        <taxon>Cyanophyceae</taxon>
        <taxon>Oculatellales</taxon>
        <taxon>Oculatellaceae</taxon>
        <taxon>Drouetiella</taxon>
    </lineage>
</organism>